<sequence length="102" mass="10935">MSTTFSPSTPKTSVLAATCASLNPVEWVPMVRRTNDSEPLFSSQKTLSYDTGLFVPVTMSRSPSPSKSATSNVETPDTVARIGCVTKVSLPSFSYQAIRLST</sequence>
<evidence type="ECO:0000313" key="1">
    <source>
        <dbReference type="EMBL" id="TWT92332.1"/>
    </source>
</evidence>
<dbReference type="EMBL" id="SJPN01000011">
    <property type="protein sequence ID" value="TWT92332.1"/>
    <property type="molecule type" value="Genomic_DNA"/>
</dbReference>
<reference evidence="1 2" key="1">
    <citation type="submission" date="2019-02" db="EMBL/GenBank/DDBJ databases">
        <title>Deep-cultivation of Planctomycetes and their phenomic and genomic characterization uncovers novel biology.</title>
        <authorList>
            <person name="Wiegand S."/>
            <person name="Jogler M."/>
            <person name="Boedeker C."/>
            <person name="Pinto D."/>
            <person name="Vollmers J."/>
            <person name="Rivas-Marin E."/>
            <person name="Kohn T."/>
            <person name="Peeters S.H."/>
            <person name="Heuer A."/>
            <person name="Rast P."/>
            <person name="Oberbeckmann S."/>
            <person name="Bunk B."/>
            <person name="Jeske O."/>
            <person name="Meyerdierks A."/>
            <person name="Storesund J.E."/>
            <person name="Kallscheuer N."/>
            <person name="Luecker S."/>
            <person name="Lage O.M."/>
            <person name="Pohl T."/>
            <person name="Merkel B.J."/>
            <person name="Hornburger P."/>
            <person name="Mueller R.-W."/>
            <person name="Bruemmer F."/>
            <person name="Labrenz M."/>
            <person name="Spormann A.M."/>
            <person name="Op Den Camp H."/>
            <person name="Overmann J."/>
            <person name="Amann R."/>
            <person name="Jetten M.S.M."/>
            <person name="Mascher T."/>
            <person name="Medema M.H."/>
            <person name="Devos D.P."/>
            <person name="Kaster A.-K."/>
            <person name="Ovreas L."/>
            <person name="Rohde M."/>
            <person name="Galperin M.Y."/>
            <person name="Jogler C."/>
        </authorList>
    </citation>
    <scope>NUCLEOTIDE SEQUENCE [LARGE SCALE GENOMIC DNA]</scope>
    <source>
        <strain evidence="1 2">Pla52n</strain>
    </source>
</reference>
<keyword evidence="2" id="KW-1185">Reference proteome</keyword>
<dbReference type="AlphaFoldDB" id="A0A5C5ZXF8"/>
<comment type="caution">
    <text evidence="1">The sequence shown here is derived from an EMBL/GenBank/DDBJ whole genome shotgun (WGS) entry which is preliminary data.</text>
</comment>
<accession>A0A5C5ZXF8</accession>
<evidence type="ECO:0000313" key="2">
    <source>
        <dbReference type="Proteomes" id="UP000320176"/>
    </source>
</evidence>
<name>A0A5C5ZXF8_9BACT</name>
<gene>
    <name evidence="1" type="ORF">Pla52n_62060</name>
</gene>
<organism evidence="1 2">
    <name type="scientific">Stieleria varia</name>
    <dbReference type="NCBI Taxonomy" id="2528005"/>
    <lineage>
        <taxon>Bacteria</taxon>
        <taxon>Pseudomonadati</taxon>
        <taxon>Planctomycetota</taxon>
        <taxon>Planctomycetia</taxon>
        <taxon>Pirellulales</taxon>
        <taxon>Pirellulaceae</taxon>
        <taxon>Stieleria</taxon>
    </lineage>
</organism>
<dbReference type="Proteomes" id="UP000320176">
    <property type="component" value="Unassembled WGS sequence"/>
</dbReference>
<protein>
    <submittedName>
        <fullName evidence="1">Uncharacterized protein</fullName>
    </submittedName>
</protein>
<proteinExistence type="predicted"/>